<dbReference type="RefSeq" id="WP_120320210.1">
    <property type="nucleotide sequence ID" value="NZ_BONH01000027.1"/>
</dbReference>
<sequence>MGESFAWAKPAVGLRGQLPPDVVAMIDGVGSELALDADVEAVVAALHARGLGFLYCIVGVMAISGVSLGDAKWLVHGSGSLAESRADREAGWAAMYEEVLTMPEVTQQARPPA</sequence>
<accession>A0A8J3P178</accession>
<dbReference type="EMBL" id="BONH01000027">
    <property type="protein sequence ID" value="GIG00259.1"/>
    <property type="molecule type" value="Genomic_DNA"/>
</dbReference>
<name>A0A8J3P178_9ACTN</name>
<evidence type="ECO:0000313" key="1">
    <source>
        <dbReference type="EMBL" id="GIG00259.1"/>
    </source>
</evidence>
<reference evidence="1 2" key="1">
    <citation type="submission" date="2021-01" db="EMBL/GenBank/DDBJ databases">
        <title>Whole genome shotgun sequence of Catellatospora citrea NBRC 14495.</title>
        <authorList>
            <person name="Komaki H."/>
            <person name="Tamura T."/>
        </authorList>
    </citation>
    <scope>NUCLEOTIDE SEQUENCE [LARGE SCALE GENOMIC DNA]</scope>
    <source>
        <strain evidence="1 2">NBRC 14495</strain>
    </source>
</reference>
<dbReference type="Proteomes" id="UP000659904">
    <property type="component" value="Unassembled WGS sequence"/>
</dbReference>
<evidence type="ECO:0000313" key="2">
    <source>
        <dbReference type="Proteomes" id="UP000659904"/>
    </source>
</evidence>
<keyword evidence="2" id="KW-1185">Reference proteome</keyword>
<proteinExistence type="predicted"/>
<gene>
    <name evidence="1" type="ORF">Cci01nite_53520</name>
</gene>
<protein>
    <submittedName>
        <fullName evidence="1">Uncharacterized protein</fullName>
    </submittedName>
</protein>
<organism evidence="1 2">
    <name type="scientific">Catellatospora citrea</name>
    <dbReference type="NCBI Taxonomy" id="53366"/>
    <lineage>
        <taxon>Bacteria</taxon>
        <taxon>Bacillati</taxon>
        <taxon>Actinomycetota</taxon>
        <taxon>Actinomycetes</taxon>
        <taxon>Micromonosporales</taxon>
        <taxon>Micromonosporaceae</taxon>
        <taxon>Catellatospora</taxon>
    </lineage>
</organism>
<comment type="caution">
    <text evidence="1">The sequence shown here is derived from an EMBL/GenBank/DDBJ whole genome shotgun (WGS) entry which is preliminary data.</text>
</comment>
<dbReference type="AlphaFoldDB" id="A0A8J3P178"/>